<evidence type="ECO:0000256" key="3">
    <source>
        <dbReference type="ARBA" id="ARBA00022438"/>
    </source>
</evidence>
<protein>
    <recommendedName>
        <fullName evidence="10">M18 family aminopeptidase</fullName>
        <ecNumber evidence="10">3.4.11.-</ecNumber>
    </recommendedName>
</protein>
<dbReference type="InterPro" id="IPR001948">
    <property type="entry name" value="Peptidase_M18"/>
</dbReference>
<reference evidence="12" key="1">
    <citation type="submission" date="2017-04" db="EMBL/GenBank/DDBJ databases">
        <authorList>
            <person name="Varghese N."/>
            <person name="Submissions S."/>
        </authorList>
    </citation>
    <scope>NUCLEOTIDE SEQUENCE [LARGE SCALE GENOMIC DNA]</scope>
    <source>
        <strain evidence="12">USBA 82</strain>
    </source>
</reference>
<dbReference type="SUPFAM" id="SSF53187">
    <property type="entry name" value="Zn-dependent exopeptidases"/>
    <property type="match status" value="1"/>
</dbReference>
<dbReference type="GO" id="GO:0008270">
    <property type="term" value="F:zinc ion binding"/>
    <property type="evidence" value="ECO:0007669"/>
    <property type="project" value="InterPro"/>
</dbReference>
<dbReference type="Pfam" id="PF02127">
    <property type="entry name" value="Peptidase_M18"/>
    <property type="match status" value="1"/>
</dbReference>
<comment type="similarity">
    <text evidence="2 9">Belongs to the peptidase M18 family.</text>
</comment>
<keyword evidence="5 9" id="KW-0479">Metal-binding</keyword>
<comment type="cofactor">
    <cofactor evidence="1 10">
        <name>Zn(2+)</name>
        <dbReference type="ChEBI" id="CHEBI:29105"/>
    </cofactor>
</comment>
<dbReference type="SUPFAM" id="SSF101821">
    <property type="entry name" value="Aminopeptidase/glucanase lid domain"/>
    <property type="match status" value="1"/>
</dbReference>
<proteinExistence type="inferred from homology"/>
<dbReference type="Gene3D" id="2.30.250.10">
    <property type="entry name" value="Aminopeptidase i, Domain 2"/>
    <property type="match status" value="1"/>
</dbReference>
<keyword evidence="7 9" id="KW-0862">Zinc</keyword>
<dbReference type="RefSeq" id="WP_085543502.1">
    <property type="nucleotide sequence ID" value="NZ_FXBB01000001.1"/>
</dbReference>
<dbReference type="PANTHER" id="PTHR28570:SF2">
    <property type="entry name" value="M18 FAMILY AMINOPEPTIDASE 1-RELATED"/>
    <property type="match status" value="1"/>
</dbReference>
<keyword evidence="12" id="KW-1185">Reference proteome</keyword>
<evidence type="ECO:0000256" key="6">
    <source>
        <dbReference type="ARBA" id="ARBA00022801"/>
    </source>
</evidence>
<evidence type="ECO:0000256" key="9">
    <source>
        <dbReference type="RuleBase" id="RU004386"/>
    </source>
</evidence>
<dbReference type="GO" id="GO:0005737">
    <property type="term" value="C:cytoplasm"/>
    <property type="evidence" value="ECO:0007669"/>
    <property type="project" value="UniProtKB-ARBA"/>
</dbReference>
<dbReference type="EMBL" id="FXBB01000001">
    <property type="protein sequence ID" value="SMG10772.1"/>
    <property type="molecule type" value="Genomic_DNA"/>
</dbReference>
<dbReference type="Gene3D" id="3.40.630.10">
    <property type="entry name" value="Zn peptidases"/>
    <property type="match status" value="1"/>
</dbReference>
<evidence type="ECO:0000256" key="7">
    <source>
        <dbReference type="ARBA" id="ARBA00022833"/>
    </source>
</evidence>
<evidence type="ECO:0000256" key="8">
    <source>
        <dbReference type="ARBA" id="ARBA00023049"/>
    </source>
</evidence>
<evidence type="ECO:0000256" key="4">
    <source>
        <dbReference type="ARBA" id="ARBA00022670"/>
    </source>
</evidence>
<dbReference type="EC" id="3.4.11.-" evidence="10"/>
<accession>A0A1X7I9Z9</accession>
<dbReference type="OrthoDB" id="89722at2"/>
<evidence type="ECO:0000313" key="12">
    <source>
        <dbReference type="Proteomes" id="UP000193355"/>
    </source>
</evidence>
<gene>
    <name evidence="11" type="ORF">SAMN06275492_101221</name>
</gene>
<dbReference type="GO" id="GO:0008237">
    <property type="term" value="F:metallopeptidase activity"/>
    <property type="evidence" value="ECO:0007669"/>
    <property type="project" value="UniProtKB-KW"/>
</dbReference>
<keyword evidence="4 9" id="KW-0645">Protease</keyword>
<organism evidence="11 12">
    <name type="scientific">Dethiosulfovibrio salsuginis</name>
    <dbReference type="NCBI Taxonomy" id="561720"/>
    <lineage>
        <taxon>Bacteria</taxon>
        <taxon>Thermotogati</taxon>
        <taxon>Synergistota</taxon>
        <taxon>Synergistia</taxon>
        <taxon>Synergistales</taxon>
        <taxon>Dethiosulfovibrionaceae</taxon>
        <taxon>Dethiosulfovibrio</taxon>
    </lineage>
</organism>
<evidence type="ECO:0000256" key="2">
    <source>
        <dbReference type="ARBA" id="ARBA00008290"/>
    </source>
</evidence>
<keyword evidence="8 9" id="KW-0482">Metalloprotease</keyword>
<name>A0A1X7I9Z9_9BACT</name>
<dbReference type="STRING" id="561720.SAMN06275492_101221"/>
<dbReference type="GO" id="GO:0006508">
    <property type="term" value="P:proteolysis"/>
    <property type="evidence" value="ECO:0007669"/>
    <property type="project" value="UniProtKB-KW"/>
</dbReference>
<dbReference type="PRINTS" id="PR00932">
    <property type="entry name" value="AMINO1PTASE"/>
</dbReference>
<dbReference type="AlphaFoldDB" id="A0A1X7I9Z9"/>
<keyword evidence="3 9" id="KW-0031">Aminopeptidase</keyword>
<evidence type="ECO:0000256" key="1">
    <source>
        <dbReference type="ARBA" id="ARBA00001947"/>
    </source>
</evidence>
<dbReference type="Proteomes" id="UP000193355">
    <property type="component" value="Unassembled WGS sequence"/>
</dbReference>
<dbReference type="PANTHER" id="PTHR28570">
    <property type="entry name" value="ASPARTYL AMINOPEPTIDASE"/>
    <property type="match status" value="1"/>
</dbReference>
<dbReference type="InterPro" id="IPR023358">
    <property type="entry name" value="Peptidase_M18_dom2"/>
</dbReference>
<evidence type="ECO:0000313" key="11">
    <source>
        <dbReference type="EMBL" id="SMG10772.1"/>
    </source>
</evidence>
<keyword evidence="6 9" id="KW-0378">Hydrolase</keyword>
<dbReference type="GO" id="GO:0004177">
    <property type="term" value="F:aminopeptidase activity"/>
    <property type="evidence" value="ECO:0007669"/>
    <property type="project" value="UniProtKB-KW"/>
</dbReference>
<evidence type="ECO:0000256" key="5">
    <source>
        <dbReference type="ARBA" id="ARBA00022723"/>
    </source>
</evidence>
<sequence>MSDIADKNINSRSWEKYTPSEIKETTDFLMDMVTSCKTERECVRWLKSDLEARGAITSENTDTLQPGDVLYMDWKGRAILAARIGKEGLDNGVTVIASHIDSPRIDVKGRPLYEEGNLAFLDCHYYGGLKKYQWTNVPLALHGEIHRADGTTLHISFGEDRSEPVLMIPDLEPHVDRDMDKRKASEAVDGEDLDALVGNSPSEEEDFPVKKAISTLLMEKWGLEEKNFLSADLALVPSGPARFAGLDGSMVAAYGLDDRVCTAMSYKAFWDMDIPEKTAVFVAVDREEIGSESIGGAQGAFMDLFLLELLKATGKTPDILSLRRLYSNSGAISADVTAGMNPLYKKNYVRDQQALMGNGVALVKFSGRGGKYDCNEARGEFVASVIASLDRKSVPWQTGSFGKVDKAGGGTIATYLARTGMDTIDIGPALLSMHSPMELVSTADVTALYKCYMALWEHLPTRA</sequence>
<evidence type="ECO:0000256" key="10">
    <source>
        <dbReference type="RuleBase" id="RU004387"/>
    </source>
</evidence>